<reference evidence="2" key="2">
    <citation type="journal article" date="2019" name="Gigascience">
        <title>High-quality Schistosoma haematobium genome achieved by single-molecule and long-range sequencing.</title>
        <authorList>
            <person name="Stroehlein A.J."/>
            <person name="Korhonen P.K."/>
            <person name="Chong T.M."/>
            <person name="Lim Y.L."/>
            <person name="Chan K.G."/>
            <person name="Webster B."/>
            <person name="Rollinson D."/>
            <person name="Brindley P.J."/>
            <person name="Gasser R.B."/>
            <person name="Young N.D."/>
        </authorList>
    </citation>
    <scope>NUCLEOTIDE SEQUENCE</scope>
</reference>
<feature type="coiled-coil region" evidence="1">
    <location>
        <begin position="947"/>
        <end position="981"/>
    </location>
</feature>
<evidence type="ECO:0000313" key="3">
    <source>
        <dbReference type="Proteomes" id="UP000471633"/>
    </source>
</evidence>
<dbReference type="CTD" id="24588237"/>
<keyword evidence="3" id="KW-1185">Reference proteome</keyword>
<accession>A0A922LSQ8</accession>
<reference evidence="2" key="1">
    <citation type="journal article" date="2012" name="Nat. Genet.">
        <title>Whole-genome sequence of Schistosoma haematobium.</title>
        <authorList>
            <person name="Young N.D."/>
            <person name="Jex A.R."/>
            <person name="Li B."/>
            <person name="Liu S."/>
            <person name="Yang L."/>
            <person name="Xiong Z."/>
            <person name="Li Y."/>
            <person name="Cantacessi C."/>
            <person name="Hall R.S."/>
            <person name="Xu X."/>
            <person name="Chen F."/>
            <person name="Wu X."/>
            <person name="Zerlotini A."/>
            <person name="Oliveira G."/>
            <person name="Hofmann A."/>
            <person name="Zhang G."/>
            <person name="Fang X."/>
            <person name="Kang Y."/>
            <person name="Campbell B.E."/>
            <person name="Loukas A."/>
            <person name="Ranganathan S."/>
            <person name="Rollinson D."/>
            <person name="Rinaldi G."/>
            <person name="Brindley P.J."/>
            <person name="Yang H."/>
            <person name="Wang J."/>
            <person name="Wang J."/>
            <person name="Gasser R.B."/>
        </authorList>
    </citation>
    <scope>NUCLEOTIDE SEQUENCE</scope>
</reference>
<gene>
    <name evidence="2" type="ORF">MS3_00004469</name>
</gene>
<evidence type="ECO:0000313" key="2">
    <source>
        <dbReference type="EMBL" id="KAH9592602.1"/>
    </source>
</evidence>
<dbReference type="KEGG" id="shx:MS3_00004469"/>
<dbReference type="RefSeq" id="XP_051072575.1">
    <property type="nucleotide sequence ID" value="XM_051212392.1"/>
</dbReference>
<protein>
    <submittedName>
        <fullName evidence="2">Uncharacterized protein</fullName>
    </submittedName>
</protein>
<dbReference type="Proteomes" id="UP000471633">
    <property type="component" value="Unassembled WGS sequence"/>
</dbReference>
<sequence>MVFVQVEQAFANSLNKLYEQDEGKNQNESQQIFPLKCDNKTRTLSIIHNDEITNLDCFFYLWNLFNVTPVDSDIISVGPVVMDRCCLFQYFSQEKCCYVWFTKHPPYIDNRNISSLILLLETFIGHIFQSNLEVHYMESLSCLILLSWWNIAFGHLESYQIIAYELYNVWIRLIPQIVEKASLIIDQFSSYPEHLNLFIINLLRIYVDHNFQKENVWKLSKDTASQMTGIHSSVNMHGLIGIYRKSIEQLNINNTKSLSTINTLSQTVSINTTCLAIVEILKRLVRLGLADCLKQNPDLPIISFADKQIIERFNMVRDYLLVRASRLLAYELESNVNCNYLPKQFTCLVHVTAPKHLISELLNISLCKSEKISQSKNPHIDLISWTLEQKLNVTDYAFWCVTSIDVKDIEAINYLLSRLLPHAKVLAKDHLFSYSLILHLDRVRKAALPDNEHIKLLRAVFEHLSISSKCDLLTTLQSSLKNSNRSTPLPNSTVHFRTRIRQLFNRLVVSNVNSGDDNYDNNQQVLNLFNKDFLLDCELLLFTNPVRFLVELIRLPVNRKCPHSLIAVHQLLDQLLYVFQVPINFSTGTKFLPEKNNDKFTTNLSEQQIVHSTIFQELILIDWSNRKSYLDISIFGHEDLYDELNNGNLFNVNFQYEEEKNRSNLLNNNKLYQFNMSEEVWSSSKLAENPLLNTIVYLFKKPNCFIQINNIMKYFLTLVENNVMNKSSSHIDHLTSTTHTTINTTTTTTNIIDKQHTSIQHIHIRLFIHILFLLTKDTSIIQLLNKINLNELMEQIIQLFNILFLNQVNINNNNNDNNNNNNNNNNNTICHYLISNEMDVILFELIHYCCFYQDNKQLKQLEQLKQIKNNLLLIYKLKQTIQNSMNIYNWYKQRCLYLFNIIFISSIESLKTNLMPNPPPLLSGLETDSNSRGSPSEVINQLDNINKEDNNDNINEYLKEIQQLKDKILDLSIEINEMQMNSLKYLMDIDLFCENTRIQFKAISVVPSLTEQTEDFNSLLSSNTVVRENHVKSRMVISPRLLYFIFELATVSNTLCSEVLKSIINKSLKSNGQLLDHLSKISSGHLLIAIQLFLRKIVKSRQWKCWERLYFLLYKLLKAGVLVYPVPNLISDSQETNDNTPSRLFYLLDWSKLCGSFDLLTLTSDLFNLWCMSLEIPYSQLLDPFQSTNHLSHDTSDKLYHRNTEFYILCHSLCDLVSCLSSVISLYSNKNTNQICNNDNNNNNDCDTVNSDDDIISSLKTNQSIQYNKQLTINLLDQLSNRLSNSLISNLLIKSNSQLNVSNELNRLKQTILLVKDLNRT</sequence>
<organism evidence="2 3">
    <name type="scientific">Schistosoma haematobium</name>
    <name type="common">Blood fluke</name>
    <dbReference type="NCBI Taxonomy" id="6185"/>
    <lineage>
        <taxon>Eukaryota</taxon>
        <taxon>Metazoa</taxon>
        <taxon>Spiralia</taxon>
        <taxon>Lophotrochozoa</taxon>
        <taxon>Platyhelminthes</taxon>
        <taxon>Trematoda</taxon>
        <taxon>Digenea</taxon>
        <taxon>Strigeidida</taxon>
        <taxon>Schistosomatoidea</taxon>
        <taxon>Schistosomatidae</taxon>
        <taxon>Schistosoma</taxon>
    </lineage>
</organism>
<proteinExistence type="predicted"/>
<dbReference type="GeneID" id="24588237"/>
<evidence type="ECO:0000256" key="1">
    <source>
        <dbReference type="SAM" id="Coils"/>
    </source>
</evidence>
<keyword evidence="1" id="KW-0175">Coiled coil</keyword>
<dbReference type="EMBL" id="AMPZ03000002">
    <property type="protein sequence ID" value="KAH9592602.1"/>
    <property type="molecule type" value="Genomic_DNA"/>
</dbReference>
<comment type="caution">
    <text evidence="2">The sequence shown here is derived from an EMBL/GenBank/DDBJ whole genome shotgun (WGS) entry which is preliminary data.</text>
</comment>
<name>A0A922LSQ8_SCHHA</name>
<reference evidence="2" key="4">
    <citation type="journal article" date="2022" name="PLoS Pathog.">
        <title>Chromosome-level genome of Schistosoma haematobium underpins genome-wide explorations of molecular variation.</title>
        <authorList>
            <person name="Stroehlein A.J."/>
            <person name="Korhonen P.K."/>
            <person name="Lee V.V."/>
            <person name="Ralph S.A."/>
            <person name="Mentink-Kane M."/>
            <person name="You H."/>
            <person name="McManus D.P."/>
            <person name="Tchuente L.T."/>
            <person name="Stothard J.R."/>
            <person name="Kaur P."/>
            <person name="Dudchenko O."/>
            <person name="Aiden E.L."/>
            <person name="Yang B."/>
            <person name="Yang H."/>
            <person name="Emery A.M."/>
            <person name="Webster B.L."/>
            <person name="Brindley P.J."/>
            <person name="Rollinson D."/>
            <person name="Chang B.C.H."/>
            <person name="Gasser R.B."/>
            <person name="Young N.D."/>
        </authorList>
    </citation>
    <scope>NUCLEOTIDE SEQUENCE</scope>
</reference>
<reference evidence="2" key="3">
    <citation type="submission" date="2021-06" db="EMBL/GenBank/DDBJ databases">
        <title>Chromosome-level genome assembly for S. haematobium.</title>
        <authorList>
            <person name="Stroehlein A.J."/>
        </authorList>
    </citation>
    <scope>NUCLEOTIDE SEQUENCE</scope>
</reference>